<proteinExistence type="predicted"/>
<evidence type="ECO:0000313" key="2">
    <source>
        <dbReference type="EMBL" id="ETO06362.1"/>
    </source>
</evidence>
<comment type="caution">
    <text evidence="2">The sequence shown here is derived from an EMBL/GenBank/DDBJ whole genome shotgun (WGS) entry which is preliminary data.</text>
</comment>
<feature type="chain" id="PRO_5004974463" description="Transmembrane protein" evidence="1">
    <location>
        <begin position="22"/>
        <end position="240"/>
    </location>
</feature>
<dbReference type="EMBL" id="ASPP01027208">
    <property type="protein sequence ID" value="ETO06362.1"/>
    <property type="molecule type" value="Genomic_DNA"/>
</dbReference>
<dbReference type="AlphaFoldDB" id="X6LZ06"/>
<evidence type="ECO:0000256" key="1">
    <source>
        <dbReference type="SAM" id="SignalP"/>
    </source>
</evidence>
<keyword evidence="3" id="KW-1185">Reference proteome</keyword>
<gene>
    <name evidence="2" type="ORF">RFI_31031</name>
</gene>
<reference evidence="2 3" key="1">
    <citation type="journal article" date="2013" name="Curr. Biol.">
        <title>The Genome of the Foraminiferan Reticulomyxa filosa.</title>
        <authorList>
            <person name="Glockner G."/>
            <person name="Hulsmann N."/>
            <person name="Schleicher M."/>
            <person name="Noegel A.A."/>
            <person name="Eichinger L."/>
            <person name="Gallinger C."/>
            <person name="Pawlowski J."/>
            <person name="Sierra R."/>
            <person name="Euteneuer U."/>
            <person name="Pillet L."/>
            <person name="Moustafa A."/>
            <person name="Platzer M."/>
            <person name="Groth M."/>
            <person name="Szafranski K."/>
            <person name="Schliwa M."/>
        </authorList>
    </citation>
    <scope>NUCLEOTIDE SEQUENCE [LARGE SCALE GENOMIC DNA]</scope>
</reference>
<sequence>MGWLLLFLFIVVFLPLTVVIAIAKNTLGLCGIQVCQDLSQFNQQLQRQGQPNAAADGATLPQDILTPEEESELIFFCFEQFPCANTVYLIYIKKELAKTETKTKIQRKYFETSKFFFYSDKNFFLQIKNFQISDIAILRDNKRNTKNEQSKQNNNKEWRTKLIYFNIHMLFFNNKDELNLNISLILQQFENNDKRIRLSINIAHVIPTDHSTGKIVFQPLIDLAVQHLRFYCFFFDILKI</sequence>
<dbReference type="Proteomes" id="UP000023152">
    <property type="component" value="Unassembled WGS sequence"/>
</dbReference>
<keyword evidence="1" id="KW-0732">Signal</keyword>
<evidence type="ECO:0008006" key="4">
    <source>
        <dbReference type="Google" id="ProtNLM"/>
    </source>
</evidence>
<accession>X6LZ06</accession>
<protein>
    <recommendedName>
        <fullName evidence="4">Transmembrane protein</fullName>
    </recommendedName>
</protein>
<feature type="signal peptide" evidence="1">
    <location>
        <begin position="1"/>
        <end position="21"/>
    </location>
</feature>
<evidence type="ECO:0000313" key="3">
    <source>
        <dbReference type="Proteomes" id="UP000023152"/>
    </source>
</evidence>
<organism evidence="2 3">
    <name type="scientific">Reticulomyxa filosa</name>
    <dbReference type="NCBI Taxonomy" id="46433"/>
    <lineage>
        <taxon>Eukaryota</taxon>
        <taxon>Sar</taxon>
        <taxon>Rhizaria</taxon>
        <taxon>Retaria</taxon>
        <taxon>Foraminifera</taxon>
        <taxon>Monothalamids</taxon>
        <taxon>Reticulomyxidae</taxon>
        <taxon>Reticulomyxa</taxon>
    </lineage>
</organism>
<name>X6LZ06_RETFI</name>